<keyword evidence="6" id="KW-0472">Membrane</keyword>
<dbReference type="GO" id="GO:0005737">
    <property type="term" value="C:cytoplasm"/>
    <property type="evidence" value="ECO:0007669"/>
    <property type="project" value="UniProtKB-SubCell"/>
</dbReference>
<keyword evidence="4" id="KW-0963">Cytoplasm</keyword>
<evidence type="ECO:0000313" key="9">
    <source>
        <dbReference type="EMBL" id="CAF0723270.1"/>
    </source>
</evidence>
<gene>
    <name evidence="9" type="ORF">OXX778_LOCUS2320</name>
</gene>
<feature type="compositionally biased region" description="Low complexity" evidence="7">
    <location>
        <begin position="1587"/>
        <end position="1596"/>
    </location>
</feature>
<feature type="compositionally biased region" description="Polar residues" evidence="7">
    <location>
        <begin position="243"/>
        <end position="261"/>
    </location>
</feature>
<dbReference type="FunFam" id="1.10.220.20:FF:000002">
    <property type="entry name" value="Brefeldin A-inhibited guanine nucleotide-exchange protein 1"/>
    <property type="match status" value="1"/>
</dbReference>
<dbReference type="GO" id="GO:0015031">
    <property type="term" value="P:protein transport"/>
    <property type="evidence" value="ECO:0007669"/>
    <property type="project" value="UniProtKB-KW"/>
</dbReference>
<evidence type="ECO:0000256" key="3">
    <source>
        <dbReference type="ARBA" id="ARBA00022448"/>
    </source>
</evidence>
<feature type="compositionally biased region" description="Polar residues" evidence="7">
    <location>
        <begin position="223"/>
        <end position="232"/>
    </location>
</feature>
<keyword evidence="5" id="KW-0653">Protein transport</keyword>
<feature type="compositionally biased region" description="Polar residues" evidence="7">
    <location>
        <begin position="1569"/>
        <end position="1580"/>
    </location>
</feature>
<evidence type="ECO:0000256" key="4">
    <source>
        <dbReference type="ARBA" id="ARBA00022490"/>
    </source>
</evidence>
<dbReference type="InterPro" id="IPR035999">
    <property type="entry name" value="Sec7_dom_sf"/>
</dbReference>
<sequence length="1853" mass="212667">MLTNNSSGIRSADVFLIRALEKIISDKEVKKSQNSQLKKQCESALSELRKESKIRNNSDYIEINDAEKYFLPFELACKCKSPRVVETSLDCIQKLVAHGYLNESSKMSPDSTLTKPQFIQRLIKTICLCFDGPDIDDIVQLQIIKSLLTILTCPHIEVHEQTMLLPIKTCYNIQISSRSLVNQASARAALTQIINTVLTRLEASSQAKKEKQKEQKIDSEKSLQQQQSQNIPTIIPPEDDVNSRQVPNSETISLNDSTQNDDQISNLNEIIENNLLINNTEHYKHIYMDILHSFECEQLSFNLSQTIDELSQTESNHNEISDLMCTMLDAICEEIDPQPPQTSITLKPESSSQEQIKPELIKDYNPQPEVSKPIPKDPELIGIDDPYELDTYLMFRAFCKLSLRPITQDSNTPDIKTDIDIKSKILSLQLILATLQNAKSSFKQSPHMINAIRRYLCVSLSKNGVSPINDVFELSLAIFVALLADYKQHLKKQIEVFFREIIIFLLETPTSSFEHKWLVIQALTHVCANAQCVVDLYINYDCDLQSTNIFARLVNVLSKKALGRQTVDLSCSQIQLNSLRLKGLECLVSILKCMVEWSKDLYTNPNVQSNLGPENRPNEVIEHSELKIQSYDSSNSLNSSNSNSNNYNPSDFEMIKCKKELWEKGIDLFSKKPKKGLQFLQDNELLGRSAEEIACFFLEDNRLDKTAIGDFLGENEKFNKEVMYSYVDQMDFYGMEIVSALRLFLEGFRLPGEAQKIDRLMEKFAARYHELNKKFANHQNTDQTQNQSVKNPKRNMIKDYYFESADAVYVLAFSIIMLATDLHSASVKKKMTKEAYINMNRGINENKDLPKEFLENIYDQIAESEIKVKPSLNSNTSRPKAETEKQRKLLYNMEIEQVTQTARSLMESVYHVPTNFTSAKHGEHIMPMFKLAWTPFLAAFSIALQDSDDYTVVDLCLTGIRCAIRISCIFHLELERDAYIQALSRFTLLSSNNLVHEMKPKNVECIKSLITIAHTDGNYLGKSWYEILKCISQLEIAQSVGVTVSNVPHTSPNTSASNTSGSSLSTLSMIKKESSILKNIIQPSVSTISTISINGIESLDSKTLANIQMQIGDSLTQSVVVAVDRIFTGSFRLDGDAIVEFVKWLCYVSEDELAFNPPRMYSLQKIVEISYYNMGRIRLQWTRIWNILGEHFNKAGCNSNEEVAFFAVDSLRQLTMKFLEKGEFANFRFQKDFLKPFEHIMKRNGSYTIRDMVVQCIAQMVKSQAQNIKSGWKNVFGVFHLAASQNDERILNYAFDVVSEIIRNYVEKYFWSLIDSFQDAIKCLSEFACNSSSPDISIEAIGLIRHCAVFVADKPNAFVEQGYEDLKSIPESDLVWMKGWFPILFELSCIINRCKLDVRTRGLTVMFEIMKTYGETYRSQWWKELFNIVFRIFDNMKLPEAQIETKIHSFKKAEWMTTTCNHALYAIVDVFSQYYDTISSILVDDLYTQLKWCVKQDNEQLARSGTNCFENFVITNGVKFSEDVWRKTCACLCDIFNSTIPIELLSWRPDQESLRNGFDSSSNNHLQIQQTNSFTSPTSTRDVRRQSSNSINSIYSDDTRSKIPRSRVPTDLENKVFQHLLIKCVVQLELIQTIDNIVFYPTTSKKEDANYIAAAQALSSPTMSLPPNMFMNEHLFHDEYGMYVHLNNEQLFLLVDCLEESYEFSRKFNCNHEQRNLLWKAGFKGKDKPNLLKHETQSLACMLRILFKMLTDESRKDYSSKIQSRLIKICQGALDYYLMLSSDGHRDSWDNIILLLLTKIYKLDTLKFKMFSSILYRQLCDILSHNLKPELRNILREMFIQIGYVNSIQTNMS</sequence>
<keyword evidence="10" id="KW-1185">Reference proteome</keyword>
<dbReference type="InterPro" id="IPR046455">
    <property type="entry name" value="Sec7/BIG1-like_C"/>
</dbReference>
<dbReference type="PANTHER" id="PTHR10663">
    <property type="entry name" value="GUANYL-NUCLEOTIDE EXCHANGE FACTOR"/>
    <property type="match status" value="1"/>
</dbReference>
<dbReference type="InterPro" id="IPR023394">
    <property type="entry name" value="Sec7_C_sf"/>
</dbReference>
<dbReference type="Gene3D" id="1.10.220.20">
    <property type="match status" value="1"/>
</dbReference>
<evidence type="ECO:0000256" key="1">
    <source>
        <dbReference type="ARBA" id="ARBA00004370"/>
    </source>
</evidence>
<evidence type="ECO:0000256" key="7">
    <source>
        <dbReference type="SAM" id="MobiDB-lite"/>
    </source>
</evidence>
<dbReference type="InterPro" id="IPR000904">
    <property type="entry name" value="Sec7_dom"/>
</dbReference>
<keyword evidence="3" id="KW-0813">Transport</keyword>
<evidence type="ECO:0000256" key="2">
    <source>
        <dbReference type="ARBA" id="ARBA00004496"/>
    </source>
</evidence>
<dbReference type="Pfam" id="PF01369">
    <property type="entry name" value="Sec7"/>
    <property type="match status" value="1"/>
</dbReference>
<dbReference type="GO" id="GO:0016020">
    <property type="term" value="C:membrane"/>
    <property type="evidence" value="ECO:0007669"/>
    <property type="project" value="UniProtKB-SubCell"/>
</dbReference>
<protein>
    <recommendedName>
        <fullName evidence="8">SEC7 domain-containing protein</fullName>
    </recommendedName>
</protein>
<dbReference type="InterPro" id="IPR015403">
    <property type="entry name" value="Mon2/Sec7/BIG1-like_HDS"/>
</dbReference>
<reference evidence="9" key="1">
    <citation type="submission" date="2021-02" db="EMBL/GenBank/DDBJ databases">
        <authorList>
            <person name="Nowell W R."/>
        </authorList>
    </citation>
    <scope>NUCLEOTIDE SEQUENCE</scope>
    <source>
        <strain evidence="9">Ploen Becks lab</strain>
    </source>
</reference>
<dbReference type="Pfam" id="PF12783">
    <property type="entry name" value="Sec7-like_HUS"/>
    <property type="match status" value="1"/>
</dbReference>
<comment type="caution">
    <text evidence="9">The sequence shown here is derived from an EMBL/GenBank/DDBJ whole genome shotgun (WGS) entry which is preliminary data.</text>
</comment>
<dbReference type="Proteomes" id="UP000663879">
    <property type="component" value="Unassembled WGS sequence"/>
</dbReference>
<feature type="region of interest" description="Disordered" evidence="7">
    <location>
        <begin position="1569"/>
        <end position="1602"/>
    </location>
</feature>
<accession>A0A813MJN7</accession>
<dbReference type="SUPFAM" id="SSF48425">
    <property type="entry name" value="Sec7 domain"/>
    <property type="match status" value="1"/>
</dbReference>
<dbReference type="SUPFAM" id="SSF48371">
    <property type="entry name" value="ARM repeat"/>
    <property type="match status" value="1"/>
</dbReference>
<dbReference type="InterPro" id="IPR032691">
    <property type="entry name" value="Mon2/Sec7/BIG1-like_HUS"/>
</dbReference>
<feature type="compositionally biased region" description="Basic and acidic residues" evidence="7">
    <location>
        <begin position="208"/>
        <end position="221"/>
    </location>
</feature>
<dbReference type="InterPro" id="IPR016024">
    <property type="entry name" value="ARM-type_fold"/>
</dbReference>
<dbReference type="Pfam" id="PF20252">
    <property type="entry name" value="BIG2_C"/>
    <property type="match status" value="1"/>
</dbReference>
<proteinExistence type="predicted"/>
<feature type="region of interest" description="Disordered" evidence="7">
    <location>
        <begin position="208"/>
        <end position="261"/>
    </location>
</feature>
<dbReference type="Pfam" id="PF09324">
    <property type="entry name" value="Sec7-like_HDS"/>
    <property type="match status" value="1"/>
</dbReference>
<dbReference type="EMBL" id="CAJNOC010000178">
    <property type="protein sequence ID" value="CAF0723270.1"/>
    <property type="molecule type" value="Genomic_DNA"/>
</dbReference>
<feature type="domain" description="SEC7" evidence="8">
    <location>
        <begin position="651"/>
        <end position="864"/>
    </location>
</feature>
<dbReference type="SMART" id="SM00222">
    <property type="entry name" value="Sec7"/>
    <property type="match status" value="1"/>
</dbReference>
<organism evidence="9 10">
    <name type="scientific">Brachionus calyciflorus</name>
    <dbReference type="NCBI Taxonomy" id="104777"/>
    <lineage>
        <taxon>Eukaryota</taxon>
        <taxon>Metazoa</taxon>
        <taxon>Spiralia</taxon>
        <taxon>Gnathifera</taxon>
        <taxon>Rotifera</taxon>
        <taxon>Eurotatoria</taxon>
        <taxon>Monogononta</taxon>
        <taxon>Pseudotrocha</taxon>
        <taxon>Ploima</taxon>
        <taxon>Brachionidae</taxon>
        <taxon>Brachionus</taxon>
    </lineage>
</organism>
<evidence type="ECO:0000313" key="10">
    <source>
        <dbReference type="Proteomes" id="UP000663879"/>
    </source>
</evidence>
<evidence type="ECO:0000259" key="8">
    <source>
        <dbReference type="PROSITE" id="PS50190"/>
    </source>
</evidence>
<dbReference type="PROSITE" id="PS50190">
    <property type="entry name" value="SEC7"/>
    <property type="match status" value="1"/>
</dbReference>
<dbReference type="OrthoDB" id="18431at2759"/>
<dbReference type="Gene3D" id="1.10.1000.11">
    <property type="entry name" value="Arf Nucleotide-binding Site Opener,domain 2"/>
    <property type="match status" value="1"/>
</dbReference>
<dbReference type="Pfam" id="PF16213">
    <property type="entry name" value="DCB"/>
    <property type="match status" value="1"/>
</dbReference>
<dbReference type="PANTHER" id="PTHR10663:SF375">
    <property type="entry name" value="LD29171P"/>
    <property type="match status" value="1"/>
</dbReference>
<dbReference type="InterPro" id="IPR032629">
    <property type="entry name" value="DCB_dom"/>
</dbReference>
<dbReference type="FunFam" id="1.25.10.10:FF:000143">
    <property type="entry name" value="ADP-ribosylation factor guanine nucleotide-exchange factor 2 (brefeldin A-inhibited)"/>
    <property type="match status" value="1"/>
</dbReference>
<evidence type="ECO:0000256" key="6">
    <source>
        <dbReference type="ARBA" id="ARBA00023136"/>
    </source>
</evidence>
<dbReference type="CDD" id="cd00171">
    <property type="entry name" value="Sec7"/>
    <property type="match status" value="1"/>
</dbReference>
<comment type="subcellular location">
    <subcellularLocation>
        <location evidence="2">Cytoplasm</location>
    </subcellularLocation>
    <subcellularLocation>
        <location evidence="1">Membrane</location>
    </subcellularLocation>
</comment>
<dbReference type="GO" id="GO:0005085">
    <property type="term" value="F:guanyl-nucleotide exchange factor activity"/>
    <property type="evidence" value="ECO:0007669"/>
    <property type="project" value="InterPro"/>
</dbReference>
<dbReference type="GO" id="GO:0032012">
    <property type="term" value="P:regulation of ARF protein signal transduction"/>
    <property type="evidence" value="ECO:0007669"/>
    <property type="project" value="InterPro"/>
</dbReference>
<evidence type="ECO:0000256" key="5">
    <source>
        <dbReference type="ARBA" id="ARBA00022927"/>
    </source>
</evidence>
<name>A0A813MJN7_9BILA</name>